<dbReference type="SUPFAM" id="SSF51735">
    <property type="entry name" value="NAD(P)-binding Rossmann-fold domains"/>
    <property type="match status" value="1"/>
</dbReference>
<dbReference type="InterPro" id="IPR055170">
    <property type="entry name" value="GFO_IDH_MocA-like_dom"/>
</dbReference>
<evidence type="ECO:0000313" key="5">
    <source>
        <dbReference type="EMBL" id="AQQ71995.1"/>
    </source>
</evidence>
<dbReference type="EMBL" id="CP019646">
    <property type="protein sequence ID" value="AQQ71995.1"/>
    <property type="molecule type" value="Genomic_DNA"/>
</dbReference>
<dbReference type="PANTHER" id="PTHR22604:SF105">
    <property type="entry name" value="TRANS-1,2-DIHYDROBENZENE-1,2-DIOL DEHYDROGENASE"/>
    <property type="match status" value="1"/>
</dbReference>
<dbReference type="OrthoDB" id="9783105at2"/>
<dbReference type="PANTHER" id="PTHR22604">
    <property type="entry name" value="OXIDOREDUCTASES"/>
    <property type="match status" value="1"/>
</dbReference>
<dbReference type="RefSeq" id="WP_146684230.1">
    <property type="nucleotide sequence ID" value="NZ_CP019646.1"/>
</dbReference>
<organism evidence="5 6">
    <name type="scientific">Limihaloglobus sulfuriphilus</name>
    <dbReference type="NCBI Taxonomy" id="1851148"/>
    <lineage>
        <taxon>Bacteria</taxon>
        <taxon>Pseudomonadati</taxon>
        <taxon>Planctomycetota</taxon>
        <taxon>Phycisphaerae</taxon>
        <taxon>Sedimentisphaerales</taxon>
        <taxon>Sedimentisphaeraceae</taxon>
        <taxon>Limihaloglobus</taxon>
    </lineage>
</organism>
<keyword evidence="2 5" id="KW-0560">Oxidoreductase</keyword>
<dbReference type="STRING" id="1851148.SMSP2_02374"/>
<dbReference type="InterPro" id="IPR050984">
    <property type="entry name" value="Gfo/Idh/MocA_domain"/>
</dbReference>
<protein>
    <submittedName>
        <fullName evidence="5">1,5-anhydro-D-fructose reductase</fullName>
        <ecNumber evidence="5">1.1.1.292</ecNumber>
    </submittedName>
</protein>
<dbReference type="Gene3D" id="3.30.360.10">
    <property type="entry name" value="Dihydrodipicolinate Reductase, domain 2"/>
    <property type="match status" value="1"/>
</dbReference>
<dbReference type="EC" id="1.1.1.292" evidence="5"/>
<name>A0A1Q2MH14_9BACT</name>
<reference evidence="6" key="1">
    <citation type="submission" date="2017-02" db="EMBL/GenBank/DDBJ databases">
        <title>Comparative genomics and description of representatives of a novel lineage of planctomycetes thriving in anoxic sediments.</title>
        <authorList>
            <person name="Spring S."/>
            <person name="Bunk B."/>
            <person name="Sproer C."/>
        </authorList>
    </citation>
    <scope>NUCLEOTIDE SEQUENCE [LARGE SCALE GENOMIC DNA]</scope>
    <source>
        <strain evidence="6">SM-Chi-D1</strain>
    </source>
</reference>
<dbReference type="GO" id="GO:0033712">
    <property type="term" value="F:1,5-anhydro-D-fructose reductase (1,5-anhydro-D-mannitol-forming) activity"/>
    <property type="evidence" value="ECO:0007669"/>
    <property type="project" value="UniProtKB-EC"/>
</dbReference>
<dbReference type="InterPro" id="IPR000683">
    <property type="entry name" value="Gfo/Idh/MocA-like_OxRdtase_N"/>
</dbReference>
<feature type="domain" description="GFO/IDH/MocA-like oxidoreductase" evidence="4">
    <location>
        <begin position="133"/>
        <end position="248"/>
    </location>
</feature>
<keyword evidence="6" id="KW-1185">Reference proteome</keyword>
<dbReference type="Gene3D" id="3.40.50.720">
    <property type="entry name" value="NAD(P)-binding Rossmann-like Domain"/>
    <property type="match status" value="1"/>
</dbReference>
<dbReference type="InterPro" id="IPR036291">
    <property type="entry name" value="NAD(P)-bd_dom_sf"/>
</dbReference>
<dbReference type="GO" id="GO:0000166">
    <property type="term" value="F:nucleotide binding"/>
    <property type="evidence" value="ECO:0007669"/>
    <property type="project" value="InterPro"/>
</dbReference>
<dbReference type="KEGG" id="pbas:SMSP2_02374"/>
<evidence type="ECO:0000259" key="3">
    <source>
        <dbReference type="Pfam" id="PF01408"/>
    </source>
</evidence>
<evidence type="ECO:0000259" key="4">
    <source>
        <dbReference type="Pfam" id="PF22725"/>
    </source>
</evidence>
<proteinExistence type="inferred from homology"/>
<evidence type="ECO:0000256" key="2">
    <source>
        <dbReference type="ARBA" id="ARBA00023002"/>
    </source>
</evidence>
<dbReference type="AlphaFoldDB" id="A0A1Q2MH14"/>
<feature type="domain" description="Gfo/Idh/MocA-like oxidoreductase N-terminal" evidence="3">
    <location>
        <begin position="6"/>
        <end position="123"/>
    </location>
</feature>
<comment type="similarity">
    <text evidence="1">Belongs to the Gfo/Idh/MocA family.</text>
</comment>
<dbReference type="Proteomes" id="UP000188181">
    <property type="component" value="Chromosome"/>
</dbReference>
<dbReference type="SUPFAM" id="SSF55347">
    <property type="entry name" value="Glyceraldehyde-3-phosphate dehydrogenase-like, C-terminal domain"/>
    <property type="match status" value="1"/>
</dbReference>
<dbReference type="Pfam" id="PF22725">
    <property type="entry name" value="GFO_IDH_MocA_C3"/>
    <property type="match status" value="1"/>
</dbReference>
<sequence length="328" mass="35947">MIDTLHWGIIGCGNIAASFAKGLRDVDGARLIAAASRSAQKAARFSQENGALRSYGSYEDLLDDREIDVVYIATPHHLHMENSLMAIEAGKHVLCEKPISINSKQATRMADAARQAGVFLMEGMWTRFIPAVEQLQDWLSDGIPGGIHLFTADFGVQFNVDDGHRIFNSELGGGALLDLGVYPVSLASLIFKRQPDTIQTQVRMHATGVDELNTMLFDYKSGPLAVITSGSISRTPTEAFIAGKKLSIKIHSPLYCPSALTLFKPDGTSDSYEFPLEGNGFNYEAAHVCRCLRKGMLQSDVMPVSESISIMETLDSIRAQWGLRYPMD</sequence>
<dbReference type="Pfam" id="PF01408">
    <property type="entry name" value="GFO_IDH_MocA"/>
    <property type="match status" value="1"/>
</dbReference>
<evidence type="ECO:0000313" key="6">
    <source>
        <dbReference type="Proteomes" id="UP000188181"/>
    </source>
</evidence>
<evidence type="ECO:0000256" key="1">
    <source>
        <dbReference type="ARBA" id="ARBA00010928"/>
    </source>
</evidence>
<gene>
    <name evidence="5" type="primary">afr_1</name>
    <name evidence="5" type="ORF">SMSP2_02374</name>
</gene>
<accession>A0A1Q2MH14</accession>